<evidence type="ECO:0000259" key="1">
    <source>
        <dbReference type="Pfam" id="PF04480"/>
    </source>
</evidence>
<organism evidence="2 3">
    <name type="scientific">Mycobacterium malmoense</name>
    <dbReference type="NCBI Taxonomy" id="1780"/>
    <lineage>
        <taxon>Bacteria</taxon>
        <taxon>Bacillati</taxon>
        <taxon>Actinomycetota</taxon>
        <taxon>Actinomycetes</taxon>
        <taxon>Mycobacteriales</taxon>
        <taxon>Mycobacteriaceae</taxon>
        <taxon>Mycobacterium</taxon>
    </lineage>
</organism>
<dbReference type="RefSeq" id="WP_083011691.1">
    <property type="nucleotide sequence ID" value="NZ_CP060015.1"/>
</dbReference>
<name>A0ABX3SMC5_MYCMA</name>
<gene>
    <name evidence="2" type="ORF">BST29_19910</name>
</gene>
<keyword evidence="3" id="KW-1185">Reference proteome</keyword>
<evidence type="ECO:0000313" key="2">
    <source>
        <dbReference type="EMBL" id="ORA79117.1"/>
    </source>
</evidence>
<sequence>MGTGTPFVGTEAVRAGACTERELRRSCTRIYRNVYQRRGSELTARDRAIAAWLWAGKEAVVAGTSAAALLGAKWIDPHTPAELVCDRTRPPPFILTRNDTLLAGETTNVDGVPVTSPARTAFDLGRQPGLTAAVIRIDDLARATGVTAGDVRPLITAHRGARGMKQLRRVLPLVDAGAESPQETRTRLVLIRGGLPRPQTQIVVRNMWGAVLARIDMGWEQWLVGVEYDGPQHWTDPRIRANDIERTAELERRGWRLVRVSADLLRHRPDVIVDRARRALRAAASDRETVTGDAFRKRRGR</sequence>
<dbReference type="Proteomes" id="UP000243140">
    <property type="component" value="Unassembled WGS sequence"/>
</dbReference>
<dbReference type="Gene3D" id="3.40.960.10">
    <property type="entry name" value="VSR Endonuclease"/>
    <property type="match status" value="1"/>
</dbReference>
<dbReference type="Pfam" id="PF04480">
    <property type="entry name" value="DUF559"/>
    <property type="match status" value="1"/>
</dbReference>
<accession>A0ABX3SMC5</accession>
<protein>
    <recommendedName>
        <fullName evidence="1">DUF559 domain-containing protein</fullName>
    </recommendedName>
</protein>
<dbReference type="InterPro" id="IPR007569">
    <property type="entry name" value="DUF559"/>
</dbReference>
<feature type="domain" description="DUF559" evidence="1">
    <location>
        <begin position="224"/>
        <end position="279"/>
    </location>
</feature>
<proteinExistence type="predicted"/>
<comment type="caution">
    <text evidence="2">The sequence shown here is derived from an EMBL/GenBank/DDBJ whole genome shotgun (WGS) entry which is preliminary data.</text>
</comment>
<dbReference type="EMBL" id="MVHV01000024">
    <property type="protein sequence ID" value="ORA79117.1"/>
    <property type="molecule type" value="Genomic_DNA"/>
</dbReference>
<reference evidence="2 3" key="1">
    <citation type="submission" date="2017-02" db="EMBL/GenBank/DDBJ databases">
        <title>The new phylogeny of genus Mycobacterium.</title>
        <authorList>
            <person name="Tortoli E."/>
            <person name="Trovato A."/>
            <person name="Cirillo D.M."/>
        </authorList>
    </citation>
    <scope>NUCLEOTIDE SEQUENCE [LARGE SCALE GENOMIC DNA]</scope>
    <source>
        <strain evidence="2 3">IP1130001</strain>
    </source>
</reference>
<evidence type="ECO:0000313" key="3">
    <source>
        <dbReference type="Proteomes" id="UP000243140"/>
    </source>
</evidence>